<dbReference type="Gene3D" id="6.10.110.10">
    <property type="match status" value="1"/>
</dbReference>
<evidence type="ECO:0000256" key="1">
    <source>
        <dbReference type="ARBA" id="ARBA00004141"/>
    </source>
</evidence>
<dbReference type="Pfam" id="PF06140">
    <property type="entry name" value="Ifi-6-16"/>
    <property type="match status" value="1"/>
</dbReference>
<feature type="non-terminal residue" evidence="6">
    <location>
        <position position="254"/>
    </location>
</feature>
<dbReference type="InterPro" id="IPR009311">
    <property type="entry name" value="IFI6/IFI27-like"/>
</dbReference>
<name>A0A9N9GTE8_9GLOM</name>
<comment type="caution">
    <text evidence="6">The sequence shown here is derived from an EMBL/GenBank/DDBJ whole genome shotgun (WGS) entry which is preliminary data.</text>
</comment>
<comment type="similarity">
    <text evidence="2">Belongs to the IFI6/IFI27 family.</text>
</comment>
<evidence type="ECO:0000256" key="5">
    <source>
        <dbReference type="ARBA" id="ARBA00023136"/>
    </source>
</evidence>
<accession>A0A9N9GTE8</accession>
<evidence type="ECO:0000256" key="4">
    <source>
        <dbReference type="ARBA" id="ARBA00022989"/>
    </source>
</evidence>
<evidence type="ECO:0000313" key="7">
    <source>
        <dbReference type="Proteomes" id="UP000789508"/>
    </source>
</evidence>
<keyword evidence="7" id="KW-1185">Reference proteome</keyword>
<keyword evidence="4" id="KW-1133">Transmembrane helix</keyword>
<protein>
    <submittedName>
        <fullName evidence="6">13663_t:CDS:1</fullName>
    </submittedName>
</protein>
<evidence type="ECO:0000256" key="2">
    <source>
        <dbReference type="ARBA" id="ARBA00007262"/>
    </source>
</evidence>
<evidence type="ECO:0000256" key="3">
    <source>
        <dbReference type="ARBA" id="ARBA00022692"/>
    </source>
</evidence>
<dbReference type="GO" id="GO:0016020">
    <property type="term" value="C:membrane"/>
    <property type="evidence" value="ECO:0007669"/>
    <property type="project" value="UniProtKB-SubCell"/>
</dbReference>
<sequence length="254" mass="28017">MTDMIMLNSRVYFIVTVTLFVLSQFTADGIPIASSDVLERMFVSIDVPSFELGNKVFSELIFEFLVYLKILPEYLSPKLQDIDVPSYDDMKDKVSVMIETLPNYDEINDKASVLFETLPSYDEIKEKASDVSNKIPSYDEIKQNFNEIKENLPSSSEIKEKTTEFRDFVTEHVVLVSAAIGAALVAVAHTVFFHALTCLGFTSEGIKFGSCASLWMSTNGPVAAGGCFANFQSVAVTRAILSTGGYVLSGVFVT</sequence>
<dbReference type="Proteomes" id="UP000789508">
    <property type="component" value="Unassembled WGS sequence"/>
</dbReference>
<gene>
    <name evidence="6" type="ORF">ALEPTO_LOCUS9093</name>
</gene>
<comment type="subcellular location">
    <subcellularLocation>
        <location evidence="1">Membrane</location>
        <topology evidence="1">Multi-pass membrane protein</topology>
    </subcellularLocation>
</comment>
<keyword evidence="3" id="KW-0812">Transmembrane</keyword>
<dbReference type="PANTHER" id="PTHR16932:SF18">
    <property type="entry name" value="INTERFERON, ALPHA-INDUCIBLE PROTEIN 27-LIKE 2"/>
    <property type="match status" value="1"/>
</dbReference>
<dbReference type="EMBL" id="CAJVPS010006331">
    <property type="protein sequence ID" value="CAG8624169.1"/>
    <property type="molecule type" value="Genomic_DNA"/>
</dbReference>
<dbReference type="InterPro" id="IPR038213">
    <property type="entry name" value="IFI6/IFI27-like_sf"/>
</dbReference>
<keyword evidence="5" id="KW-0472">Membrane</keyword>
<dbReference type="AlphaFoldDB" id="A0A9N9GTE8"/>
<dbReference type="PANTHER" id="PTHR16932">
    <property type="entry name" value="INTERFERON ALPHA-INDUCIBLE PROTEIN 27"/>
    <property type="match status" value="1"/>
</dbReference>
<evidence type="ECO:0000313" key="6">
    <source>
        <dbReference type="EMBL" id="CAG8624169.1"/>
    </source>
</evidence>
<reference evidence="6" key="1">
    <citation type="submission" date="2021-06" db="EMBL/GenBank/DDBJ databases">
        <authorList>
            <person name="Kallberg Y."/>
            <person name="Tangrot J."/>
            <person name="Rosling A."/>
        </authorList>
    </citation>
    <scope>NUCLEOTIDE SEQUENCE</scope>
    <source>
        <strain evidence="6">FL130A</strain>
    </source>
</reference>
<organism evidence="6 7">
    <name type="scientific">Ambispora leptoticha</name>
    <dbReference type="NCBI Taxonomy" id="144679"/>
    <lineage>
        <taxon>Eukaryota</taxon>
        <taxon>Fungi</taxon>
        <taxon>Fungi incertae sedis</taxon>
        <taxon>Mucoromycota</taxon>
        <taxon>Glomeromycotina</taxon>
        <taxon>Glomeromycetes</taxon>
        <taxon>Archaeosporales</taxon>
        <taxon>Ambisporaceae</taxon>
        <taxon>Ambispora</taxon>
    </lineage>
</organism>
<proteinExistence type="inferred from homology"/>
<dbReference type="OrthoDB" id="10571393at2759"/>